<dbReference type="GO" id="GO:0005549">
    <property type="term" value="F:odorant binding"/>
    <property type="evidence" value="ECO:0007669"/>
    <property type="project" value="InterPro"/>
</dbReference>
<organism evidence="5">
    <name type="scientific">Agrilus mali</name>
    <dbReference type="NCBI Taxonomy" id="1917227"/>
    <lineage>
        <taxon>Eukaryota</taxon>
        <taxon>Metazoa</taxon>
        <taxon>Ecdysozoa</taxon>
        <taxon>Arthropoda</taxon>
        <taxon>Hexapoda</taxon>
        <taxon>Insecta</taxon>
        <taxon>Pterygota</taxon>
        <taxon>Neoptera</taxon>
        <taxon>Endopterygota</taxon>
        <taxon>Coleoptera</taxon>
        <taxon>Polyphaga</taxon>
        <taxon>Elateriformia</taxon>
        <taxon>Buprestoidea</taxon>
        <taxon>Buprestidae</taxon>
        <taxon>Agrilinae</taxon>
        <taxon>Agrilus</taxon>
    </lineage>
</organism>
<comment type="similarity">
    <text evidence="2">Belongs to the PBP/GOBP family.</text>
</comment>
<dbReference type="AlphaFoldDB" id="A0A2R4H1G3"/>
<feature type="signal peptide" evidence="4">
    <location>
        <begin position="1"/>
        <end position="17"/>
    </location>
</feature>
<comment type="subcellular location">
    <subcellularLocation>
        <location evidence="1">Secreted</location>
    </subcellularLocation>
</comment>
<evidence type="ECO:0000313" key="5">
    <source>
        <dbReference type="EMBL" id="AVU05015.1"/>
    </source>
</evidence>
<dbReference type="InterPro" id="IPR052295">
    <property type="entry name" value="Odorant-binding_protein"/>
</dbReference>
<dbReference type="GO" id="GO:0005576">
    <property type="term" value="C:extracellular region"/>
    <property type="evidence" value="ECO:0007669"/>
    <property type="project" value="UniProtKB-SubCell"/>
</dbReference>
<feature type="chain" id="PRO_5015304930" evidence="4">
    <location>
        <begin position="18"/>
        <end position="196"/>
    </location>
</feature>
<dbReference type="InterPro" id="IPR036728">
    <property type="entry name" value="PBP_GOBP_sf"/>
</dbReference>
<name>A0A2R4H1G3_9COLE</name>
<proteinExistence type="evidence at transcript level"/>
<keyword evidence="4" id="KW-0732">Signal</keyword>
<protein>
    <submittedName>
        <fullName evidence="5">Odorant binding protein 6</fullName>
    </submittedName>
</protein>
<evidence type="ECO:0000256" key="3">
    <source>
        <dbReference type="ARBA" id="ARBA00022525"/>
    </source>
</evidence>
<reference evidence="5" key="1">
    <citation type="submission" date="2017-08" db="EMBL/GenBank/DDBJ databases">
        <title>Identification of candidate chemosensory genes in male and female Agrilus mali (Coleoptera: Buprestidae) by antennal transcriptome analysis.</title>
        <authorList>
            <person name="Cui X."/>
        </authorList>
    </citation>
    <scope>NUCLEOTIDE SEQUENCE</scope>
</reference>
<evidence type="ECO:0000256" key="1">
    <source>
        <dbReference type="ARBA" id="ARBA00004613"/>
    </source>
</evidence>
<evidence type="ECO:0000256" key="2">
    <source>
        <dbReference type="ARBA" id="ARBA00008098"/>
    </source>
</evidence>
<keyword evidence="3" id="KW-0964">Secreted</keyword>
<dbReference type="PANTHER" id="PTHR21066:SF17">
    <property type="entry name" value="AGAP011368-PA"/>
    <property type="match status" value="1"/>
</dbReference>
<dbReference type="SUPFAM" id="SSF47565">
    <property type="entry name" value="Insect pheromone/odorant-binding proteins"/>
    <property type="match status" value="1"/>
</dbReference>
<dbReference type="Gene3D" id="1.10.238.270">
    <property type="match status" value="1"/>
</dbReference>
<sequence length="196" mass="21742">MSVSFLLPLLVVGVAVANPPPEMGHHGHIFDVCCDVRPFMANPDDNNMKECVKEILGEPTAVKHGPPSEKEMEEMAEKITCVEECTAKKYGVVDDDGNIVIPKITEFSKEKMKGTYMESIMEDTLQKCIEETGKEVQQTKCNPKPLLLVNCLFFKTLENCPADKVKDKAKCDSLIEDMRTGKPPHLLAPPLPPSEN</sequence>
<accession>A0A2R4H1G3</accession>
<dbReference type="PANTHER" id="PTHR21066">
    <property type="entry name" value="ODORANT-BINDING PROTEIN 59A-RELATED"/>
    <property type="match status" value="1"/>
</dbReference>
<dbReference type="Pfam" id="PF01395">
    <property type="entry name" value="PBP_GOBP"/>
    <property type="match status" value="1"/>
</dbReference>
<evidence type="ECO:0000256" key="4">
    <source>
        <dbReference type="SAM" id="SignalP"/>
    </source>
</evidence>
<dbReference type="InterPro" id="IPR006170">
    <property type="entry name" value="PBP/GOBP"/>
</dbReference>
<dbReference type="EMBL" id="MF615495">
    <property type="protein sequence ID" value="AVU05015.1"/>
    <property type="molecule type" value="mRNA"/>
</dbReference>